<evidence type="ECO:0000256" key="1">
    <source>
        <dbReference type="SAM" id="SignalP"/>
    </source>
</evidence>
<evidence type="ECO:0000313" key="2">
    <source>
        <dbReference type="EMBL" id="MDA7086893.1"/>
    </source>
</evidence>
<proteinExistence type="predicted"/>
<name>A0ABT4XFC9_9PSED</name>
<keyword evidence="3" id="KW-1185">Reference proteome</keyword>
<dbReference type="Pfam" id="PF09694">
    <property type="entry name" value="Gcw_chp"/>
    <property type="match status" value="1"/>
</dbReference>
<keyword evidence="1" id="KW-0732">Signal</keyword>
<feature type="signal peptide" evidence="1">
    <location>
        <begin position="1"/>
        <end position="19"/>
    </location>
</feature>
<dbReference type="NCBIfam" id="TIGR02001">
    <property type="entry name" value="gcw_chp"/>
    <property type="match status" value="1"/>
</dbReference>
<dbReference type="EMBL" id="JAQJZJ010000004">
    <property type="protein sequence ID" value="MDA7086893.1"/>
    <property type="molecule type" value="Genomic_DNA"/>
</dbReference>
<comment type="caution">
    <text evidence="2">The sequence shown here is derived from an EMBL/GenBank/DDBJ whole genome shotgun (WGS) entry which is preliminary data.</text>
</comment>
<dbReference type="InterPro" id="IPR010239">
    <property type="entry name" value="CHP02001"/>
</dbReference>
<evidence type="ECO:0000313" key="3">
    <source>
        <dbReference type="Proteomes" id="UP001212042"/>
    </source>
</evidence>
<accession>A0ABT4XFC9</accession>
<gene>
    <name evidence="2" type="ORF">PH586_10915</name>
</gene>
<protein>
    <submittedName>
        <fullName evidence="2">TorF family putative porin</fullName>
    </submittedName>
</protein>
<reference evidence="2 3" key="1">
    <citation type="submission" date="2023-01" db="EMBL/GenBank/DDBJ databases">
        <title>Pseudomonas SA3-5T sp. nov., isolated from tidal flat sediment.</title>
        <authorList>
            <person name="Kim H.S."/>
            <person name="Kim J.-S."/>
            <person name="Suh M.K."/>
            <person name="Eom M.K."/>
            <person name="Lee J.-S."/>
        </authorList>
    </citation>
    <scope>NUCLEOTIDE SEQUENCE [LARGE SCALE GENOMIC DNA]</scope>
    <source>
        <strain evidence="2 3">SA3-5</strain>
    </source>
</reference>
<feature type="chain" id="PRO_5047451899" evidence="1">
    <location>
        <begin position="20"/>
        <end position="240"/>
    </location>
</feature>
<dbReference type="Proteomes" id="UP001212042">
    <property type="component" value="Unassembled WGS sequence"/>
</dbReference>
<sequence>MRQFALIGLLLSPLSPAQAIELNDQLDLSLNLTALTDYRSRGQSQTLGDPALQASATLAHSNGLYLGAWTSNVDFGFDYKTRQEVDYYAGYYWQASDDVSLDIGHIRYTYPREGMFNFGETYGILSAYGAKLGVQYANDYAGDQSYLWSYLGYAYALPGDIGLNLHYGQVDYKDPVLLDDNGNSRSHYNEWEVKLDRALIGLNWSLSYVDTDMSDAECLNYLGYDDVCSATLVLGVSKDF</sequence>
<organism evidence="2 3">
    <name type="scientific">Pseudomonas aestuarii</name>
    <dbReference type="NCBI Taxonomy" id="3018340"/>
    <lineage>
        <taxon>Bacteria</taxon>
        <taxon>Pseudomonadati</taxon>
        <taxon>Pseudomonadota</taxon>
        <taxon>Gammaproteobacteria</taxon>
        <taxon>Pseudomonadales</taxon>
        <taxon>Pseudomonadaceae</taxon>
        <taxon>Pseudomonas</taxon>
    </lineage>
</organism>